<comment type="caution">
    <text evidence="2">The sequence shown here is derived from an EMBL/GenBank/DDBJ whole genome shotgun (WGS) entry which is preliminary data.</text>
</comment>
<dbReference type="EMBL" id="JAGIOE010000001">
    <property type="protein sequence ID" value="MBP2376183.1"/>
    <property type="molecule type" value="Genomic_DNA"/>
</dbReference>
<feature type="transmembrane region" description="Helical" evidence="1">
    <location>
        <begin position="305"/>
        <end position="327"/>
    </location>
</feature>
<protein>
    <submittedName>
        <fullName evidence="2">Uncharacterized protein</fullName>
    </submittedName>
</protein>
<organism evidence="2 3">
    <name type="scientific">Paeniglutamicibacter psychrophenolicus</name>
    <dbReference type="NCBI Taxonomy" id="257454"/>
    <lineage>
        <taxon>Bacteria</taxon>
        <taxon>Bacillati</taxon>
        <taxon>Actinomycetota</taxon>
        <taxon>Actinomycetes</taxon>
        <taxon>Micrococcales</taxon>
        <taxon>Micrococcaceae</taxon>
        <taxon>Paeniglutamicibacter</taxon>
    </lineage>
</organism>
<keyword evidence="1" id="KW-0812">Transmembrane</keyword>
<sequence>MLNTAQNTALVVEMLKYLLSPYLSQSQGWNETIFWESDHGICEATLHDGLAAVVESRSSNGLVTATMGFVAEMLTKNGDDVAAASLLEALFRQLQDNFLLLAEISDEYLGHRVVLKYSRDDEVPSTARGSSSASRRQAPYDQLPNAIDIELPEFATADSFHLEVQVPPGLIITELSLQQYELDLEGGENEISSDSDWSISERSIAHVTLAAKHSLTFARAQVFVMPASQGLVRFTNITVVIIAVIAALGLVEALFPSTILNHKAKPDSSLTSLLLALPAFFLSWMARAPEHTLVAQVLEAHRRVLFFLSLSLFALAAMIAIHLQTIFLEVASLFAGSMILWAILQLTYLHFSMQSERRTSMLGNKTSRMRVGKDRKHQ</sequence>
<reference evidence="2 3" key="1">
    <citation type="submission" date="2021-03" db="EMBL/GenBank/DDBJ databases">
        <title>Sequencing the genomes of 1000 actinobacteria strains.</title>
        <authorList>
            <person name="Klenk H.-P."/>
        </authorList>
    </citation>
    <scope>NUCLEOTIDE SEQUENCE [LARGE SCALE GENOMIC DNA]</scope>
    <source>
        <strain evidence="2 3">DSM 15454</strain>
    </source>
</reference>
<accession>A0ABS4WJ20</accession>
<evidence type="ECO:0000256" key="1">
    <source>
        <dbReference type="SAM" id="Phobius"/>
    </source>
</evidence>
<evidence type="ECO:0000313" key="3">
    <source>
        <dbReference type="Proteomes" id="UP000766570"/>
    </source>
</evidence>
<evidence type="ECO:0000313" key="2">
    <source>
        <dbReference type="EMBL" id="MBP2376183.1"/>
    </source>
</evidence>
<keyword evidence="1" id="KW-0472">Membrane</keyword>
<keyword evidence="3" id="KW-1185">Reference proteome</keyword>
<name>A0ABS4WJ20_9MICC</name>
<feature type="transmembrane region" description="Helical" evidence="1">
    <location>
        <begin position="234"/>
        <end position="256"/>
    </location>
</feature>
<proteinExistence type="predicted"/>
<feature type="transmembrane region" description="Helical" evidence="1">
    <location>
        <begin position="333"/>
        <end position="351"/>
    </location>
</feature>
<gene>
    <name evidence="2" type="ORF">JOF46_004095</name>
</gene>
<keyword evidence="1" id="KW-1133">Transmembrane helix</keyword>
<dbReference type="Proteomes" id="UP000766570">
    <property type="component" value="Unassembled WGS sequence"/>
</dbReference>
<feature type="transmembrane region" description="Helical" evidence="1">
    <location>
        <begin position="268"/>
        <end position="285"/>
    </location>
</feature>
<dbReference type="RefSeq" id="WP_209910820.1">
    <property type="nucleotide sequence ID" value="NZ_BAAAMI010000029.1"/>
</dbReference>